<evidence type="ECO:0000313" key="8">
    <source>
        <dbReference type="Proteomes" id="UP000745764"/>
    </source>
</evidence>
<evidence type="ECO:0000259" key="6">
    <source>
        <dbReference type="Pfam" id="PF00128"/>
    </source>
</evidence>
<dbReference type="SUPFAM" id="SSF51445">
    <property type="entry name" value="(Trans)glycosidases"/>
    <property type="match status" value="1"/>
</dbReference>
<dbReference type="GO" id="GO:0005975">
    <property type="term" value="P:carbohydrate metabolic process"/>
    <property type="evidence" value="ECO:0007669"/>
    <property type="project" value="InterPro"/>
</dbReference>
<comment type="cofactor">
    <cofactor evidence="1">
        <name>Ca(2+)</name>
        <dbReference type="ChEBI" id="CHEBI:29108"/>
    </cofactor>
</comment>
<dbReference type="Pfam" id="PF00128">
    <property type="entry name" value="Alpha-amylase"/>
    <property type="match status" value="1"/>
</dbReference>
<dbReference type="Gene3D" id="3.20.20.80">
    <property type="entry name" value="Glycosidases"/>
    <property type="match status" value="1"/>
</dbReference>
<keyword evidence="4 5" id="KW-0732">Signal</keyword>
<evidence type="ECO:0000256" key="3">
    <source>
        <dbReference type="ARBA" id="ARBA00022723"/>
    </source>
</evidence>
<accession>A0A9N8KSP4</accession>
<evidence type="ECO:0000313" key="7">
    <source>
        <dbReference type="EMBL" id="CAD0112971.1"/>
    </source>
</evidence>
<dbReference type="PANTHER" id="PTHR10357:SF215">
    <property type="entry name" value="ALPHA-AMYLASE 1"/>
    <property type="match status" value="1"/>
</dbReference>
<name>A0A9N8KSP4_9PEZI</name>
<protein>
    <recommendedName>
        <fullName evidence="6">Glycosyl hydrolase family 13 catalytic domain-containing protein</fullName>
    </recommendedName>
</protein>
<dbReference type="EMBL" id="CAINUL010000015">
    <property type="protein sequence ID" value="CAD0112971.1"/>
    <property type="molecule type" value="Genomic_DNA"/>
</dbReference>
<evidence type="ECO:0000256" key="2">
    <source>
        <dbReference type="ARBA" id="ARBA00008061"/>
    </source>
</evidence>
<dbReference type="Proteomes" id="UP000745764">
    <property type="component" value="Unassembled WGS sequence"/>
</dbReference>
<evidence type="ECO:0000256" key="1">
    <source>
        <dbReference type="ARBA" id="ARBA00001913"/>
    </source>
</evidence>
<reference evidence="7" key="1">
    <citation type="submission" date="2020-06" db="EMBL/GenBank/DDBJ databases">
        <authorList>
            <person name="Onetto C."/>
        </authorList>
    </citation>
    <scope>NUCLEOTIDE SEQUENCE</scope>
</reference>
<dbReference type="PANTHER" id="PTHR10357">
    <property type="entry name" value="ALPHA-AMYLASE FAMILY MEMBER"/>
    <property type="match status" value="1"/>
</dbReference>
<sequence length="153" mass="16947">MFSRTLFYLSAVSSVVQCLSPSEWRAQSVYQVMTDRFARTDGSTSAPCDLGNYCGGTWGGLIKHLDYIQDMGFTAVCKEVLDLSKLLIDEQVWISPVVKNLNASTADGSSYHGYWAQDIYAVNTNFGSAADLVSLSDALHKRGMVWMKTARLR</sequence>
<keyword evidence="3" id="KW-0479">Metal-binding</keyword>
<feature type="signal peptide" evidence="5">
    <location>
        <begin position="1"/>
        <end position="18"/>
    </location>
</feature>
<comment type="similarity">
    <text evidence="2">Belongs to the glycosyl hydrolase 13 family.</text>
</comment>
<dbReference type="InterPro" id="IPR017853">
    <property type="entry name" value="GH"/>
</dbReference>
<dbReference type="GO" id="GO:0046872">
    <property type="term" value="F:metal ion binding"/>
    <property type="evidence" value="ECO:0007669"/>
    <property type="project" value="UniProtKB-KW"/>
</dbReference>
<dbReference type="InterPro" id="IPR006047">
    <property type="entry name" value="GH13_cat_dom"/>
</dbReference>
<keyword evidence="8" id="KW-1185">Reference proteome</keyword>
<gene>
    <name evidence="7" type="ORF">AWRI4620_LOCUS7226</name>
</gene>
<feature type="domain" description="Glycosyl hydrolase family 13 catalytic" evidence="6">
    <location>
        <begin position="31"/>
        <end position="145"/>
    </location>
</feature>
<evidence type="ECO:0000256" key="4">
    <source>
        <dbReference type="ARBA" id="ARBA00022729"/>
    </source>
</evidence>
<comment type="caution">
    <text evidence="7">The sequence shown here is derived from an EMBL/GenBank/DDBJ whole genome shotgun (WGS) entry which is preliminary data.</text>
</comment>
<dbReference type="OrthoDB" id="204980at2759"/>
<organism evidence="7 8">
    <name type="scientific">Aureobasidium uvarum</name>
    <dbReference type="NCBI Taxonomy" id="2773716"/>
    <lineage>
        <taxon>Eukaryota</taxon>
        <taxon>Fungi</taxon>
        <taxon>Dikarya</taxon>
        <taxon>Ascomycota</taxon>
        <taxon>Pezizomycotina</taxon>
        <taxon>Dothideomycetes</taxon>
        <taxon>Dothideomycetidae</taxon>
        <taxon>Dothideales</taxon>
        <taxon>Saccotheciaceae</taxon>
        <taxon>Aureobasidium</taxon>
    </lineage>
</organism>
<dbReference type="AlphaFoldDB" id="A0A9N8KSP4"/>
<proteinExistence type="inferred from homology"/>
<evidence type="ECO:0000256" key="5">
    <source>
        <dbReference type="SAM" id="SignalP"/>
    </source>
</evidence>
<feature type="chain" id="PRO_5040212231" description="Glycosyl hydrolase family 13 catalytic domain-containing protein" evidence="5">
    <location>
        <begin position="19"/>
        <end position="153"/>
    </location>
</feature>